<dbReference type="InterPro" id="IPR001849">
    <property type="entry name" value="PH_domain"/>
</dbReference>
<dbReference type="PRINTS" id="PR00401">
    <property type="entry name" value="SH2DOMAIN"/>
</dbReference>
<feature type="compositionally biased region" description="Polar residues" evidence="5">
    <location>
        <begin position="85"/>
        <end position="112"/>
    </location>
</feature>
<dbReference type="GO" id="GO:0005068">
    <property type="term" value="F:transmembrane receptor protein tyrosine kinase adaptor activity"/>
    <property type="evidence" value="ECO:0007669"/>
    <property type="project" value="TreeGrafter"/>
</dbReference>
<name>A0A1D2MHC7_ORCCI</name>
<dbReference type="InterPro" id="IPR011993">
    <property type="entry name" value="PH-like_dom_sf"/>
</dbReference>
<dbReference type="SUPFAM" id="SSF55550">
    <property type="entry name" value="SH2 domain"/>
    <property type="match status" value="1"/>
</dbReference>
<evidence type="ECO:0000256" key="1">
    <source>
        <dbReference type="ARBA" id="ARBA00010220"/>
    </source>
</evidence>
<gene>
    <name evidence="8" type="ORF">Ocin01_14447</name>
</gene>
<dbReference type="CDD" id="cd10346">
    <property type="entry name" value="SH2_SH2B_family"/>
    <property type="match status" value="1"/>
</dbReference>
<dbReference type="InterPro" id="IPR036860">
    <property type="entry name" value="SH2_dom_sf"/>
</dbReference>
<dbReference type="InterPro" id="IPR030523">
    <property type="entry name" value="SH2B"/>
</dbReference>
<feature type="domain" description="PH" evidence="7">
    <location>
        <begin position="222"/>
        <end position="329"/>
    </location>
</feature>
<dbReference type="Gene3D" id="3.30.505.10">
    <property type="entry name" value="SH2 domain"/>
    <property type="match status" value="1"/>
</dbReference>
<evidence type="ECO:0000259" key="7">
    <source>
        <dbReference type="PROSITE" id="PS50003"/>
    </source>
</evidence>
<evidence type="ECO:0000256" key="5">
    <source>
        <dbReference type="SAM" id="MobiDB-lite"/>
    </source>
</evidence>
<keyword evidence="2" id="KW-0597">Phosphoprotein</keyword>
<reference evidence="8 9" key="1">
    <citation type="journal article" date="2016" name="Genome Biol. Evol.">
        <title>Gene Family Evolution Reflects Adaptation to Soil Environmental Stressors in the Genome of the Collembolan Orchesella cincta.</title>
        <authorList>
            <person name="Faddeeva-Vakhrusheva A."/>
            <person name="Derks M.F."/>
            <person name="Anvar S.Y."/>
            <person name="Agamennone V."/>
            <person name="Suring W."/>
            <person name="Smit S."/>
            <person name="van Straalen N.M."/>
            <person name="Roelofs D."/>
        </authorList>
    </citation>
    <scope>NUCLEOTIDE SEQUENCE [LARGE SCALE GENOMIC DNA]</scope>
    <source>
        <tissue evidence="8">Mixed pool</tissue>
    </source>
</reference>
<feature type="compositionally biased region" description="Low complexity" evidence="5">
    <location>
        <begin position="410"/>
        <end position="427"/>
    </location>
</feature>
<dbReference type="SMART" id="SM00252">
    <property type="entry name" value="SH2"/>
    <property type="match status" value="1"/>
</dbReference>
<dbReference type="STRING" id="48709.A0A1D2MHC7"/>
<protein>
    <submittedName>
        <fullName evidence="8">SH2B adapter protein 2</fullName>
    </submittedName>
</protein>
<feature type="region of interest" description="Disordered" evidence="5">
    <location>
        <begin position="77"/>
        <end position="173"/>
    </location>
</feature>
<evidence type="ECO:0000313" key="9">
    <source>
        <dbReference type="Proteomes" id="UP000094527"/>
    </source>
</evidence>
<sequence>MGSGTLDWSTWCEETAMSTAVEVASVIKTHFVLPSAPNGPEFHASTTNNGLNATQTSDLVHKFLEVFARRLETEILQKGADNREPTAQSSSYDFPSNSTASGYAQRSSNRNGSGEGAPHVSSNGEPSSNEFHHGNQSNTRPSTGEQTPVRSVPSNASDNSQPSAHPAPTTRKPFYRRLSFKGFKKGRFFHKQLSDEVQLSTSDNKSKHDKSSKGKLAKILVECQKEGIVHYLSGENLDGTQKWEKCRLCLVKTVGGYMLEFYSPPKSVKPKSGVFCFLITEARETTALEMPDRENTFVLKAENAMEYVIEACDTEDMKSWLTIIKYSMRAATDSNERTSHSHYNNGSQTENGAVVEEQPSNTNSTPYSSTAASPPQLPPRFTQVGAVTEDSPAQETASSAATNGTEETRSNSTSVTVTSTSVQASQSETVQTPRDIYSTLQEYPWFHGTLSRSEAARLVLQEEAEGHGTFLVRQSETRIGEFVLTFNFQGKAKHLRMTLSPEGQCRVQHLWFQSVFDMLEHFRLQPIPLESGGTSDVTLTEFVVALPSLRGLSQLHSPNNSERVRPPVVPDLQMVVTHNGSVRTRTESMERLHREQTSGGNSRAIENTYSFV</sequence>
<organism evidence="8 9">
    <name type="scientific">Orchesella cincta</name>
    <name type="common">Springtail</name>
    <name type="synonym">Podura cincta</name>
    <dbReference type="NCBI Taxonomy" id="48709"/>
    <lineage>
        <taxon>Eukaryota</taxon>
        <taxon>Metazoa</taxon>
        <taxon>Ecdysozoa</taxon>
        <taxon>Arthropoda</taxon>
        <taxon>Hexapoda</taxon>
        <taxon>Collembola</taxon>
        <taxon>Entomobryomorpha</taxon>
        <taxon>Entomobryoidea</taxon>
        <taxon>Orchesellidae</taxon>
        <taxon>Orchesellinae</taxon>
        <taxon>Orchesella</taxon>
    </lineage>
</organism>
<dbReference type="AlphaFoldDB" id="A0A1D2MHC7"/>
<feature type="compositionally biased region" description="Polar residues" evidence="5">
    <location>
        <begin position="341"/>
        <end position="351"/>
    </location>
</feature>
<comment type="caution">
    <text evidence="8">The sequence shown here is derived from an EMBL/GenBank/DDBJ whole genome shotgun (WGS) entry which is preliminary data.</text>
</comment>
<dbReference type="Gene3D" id="2.30.29.30">
    <property type="entry name" value="Pleckstrin-homology domain (PH domain)/Phosphotyrosine-binding domain (PTB)"/>
    <property type="match status" value="1"/>
</dbReference>
<evidence type="ECO:0000256" key="2">
    <source>
        <dbReference type="ARBA" id="ARBA00022553"/>
    </source>
</evidence>
<dbReference type="PANTHER" id="PTHR10872">
    <property type="entry name" value="SH2B ADAPTER PROTEIN"/>
    <property type="match status" value="1"/>
</dbReference>
<proteinExistence type="inferred from homology"/>
<evidence type="ECO:0000256" key="3">
    <source>
        <dbReference type="ARBA" id="ARBA00022999"/>
    </source>
</evidence>
<dbReference type="CDD" id="cd01231">
    <property type="entry name" value="PH_SH2B_family"/>
    <property type="match status" value="1"/>
</dbReference>
<accession>A0A1D2MHC7</accession>
<dbReference type="FunFam" id="3.30.505.10:FF:000008">
    <property type="entry name" value="SH2B adapter protein 1 isoform 2"/>
    <property type="match status" value="1"/>
</dbReference>
<feature type="compositionally biased region" description="Low complexity" evidence="5">
    <location>
        <begin position="359"/>
        <end position="374"/>
    </location>
</feature>
<dbReference type="PROSITE" id="PS50001">
    <property type="entry name" value="SH2"/>
    <property type="match status" value="1"/>
</dbReference>
<dbReference type="GO" id="GO:0035556">
    <property type="term" value="P:intracellular signal transduction"/>
    <property type="evidence" value="ECO:0007669"/>
    <property type="project" value="TreeGrafter"/>
</dbReference>
<evidence type="ECO:0000259" key="6">
    <source>
        <dbReference type="PROSITE" id="PS50001"/>
    </source>
</evidence>
<dbReference type="SUPFAM" id="SSF50729">
    <property type="entry name" value="PH domain-like"/>
    <property type="match status" value="1"/>
</dbReference>
<keyword evidence="9" id="KW-1185">Reference proteome</keyword>
<feature type="domain" description="SH2" evidence="6">
    <location>
        <begin position="445"/>
        <end position="543"/>
    </location>
</feature>
<feature type="region of interest" description="Disordered" evidence="5">
    <location>
        <begin position="334"/>
        <end position="427"/>
    </location>
</feature>
<keyword evidence="3 4" id="KW-0727">SH2 domain</keyword>
<feature type="compositionally biased region" description="Polar residues" evidence="5">
    <location>
        <begin position="391"/>
        <end position="404"/>
    </location>
</feature>
<dbReference type="OMA" id="MESEWIG"/>
<dbReference type="OrthoDB" id="10047184at2759"/>
<dbReference type="PANTHER" id="PTHR10872:SF2">
    <property type="entry name" value="LNK, ISOFORM D"/>
    <property type="match status" value="1"/>
</dbReference>
<evidence type="ECO:0000313" key="8">
    <source>
        <dbReference type="EMBL" id="ODM92234.1"/>
    </source>
</evidence>
<dbReference type="GO" id="GO:0005886">
    <property type="term" value="C:plasma membrane"/>
    <property type="evidence" value="ECO:0007669"/>
    <property type="project" value="TreeGrafter"/>
</dbReference>
<dbReference type="Proteomes" id="UP000094527">
    <property type="component" value="Unassembled WGS sequence"/>
</dbReference>
<evidence type="ECO:0000256" key="4">
    <source>
        <dbReference type="PROSITE-ProRule" id="PRU00191"/>
    </source>
</evidence>
<comment type="similarity">
    <text evidence="1">Belongs to the SH2B adapter family.</text>
</comment>
<dbReference type="EMBL" id="LJIJ01001291">
    <property type="protein sequence ID" value="ODM92234.1"/>
    <property type="molecule type" value="Genomic_DNA"/>
</dbReference>
<dbReference type="InterPro" id="IPR035057">
    <property type="entry name" value="SH2B1_SH2"/>
</dbReference>
<dbReference type="Pfam" id="PF00169">
    <property type="entry name" value="PH"/>
    <property type="match status" value="1"/>
</dbReference>
<dbReference type="InterPro" id="IPR000980">
    <property type="entry name" value="SH2"/>
</dbReference>
<dbReference type="PROSITE" id="PS50003">
    <property type="entry name" value="PH_DOMAIN"/>
    <property type="match status" value="1"/>
</dbReference>
<dbReference type="FunFam" id="2.30.29.30:FF:000354">
    <property type="entry name" value="Lnk, isoform D"/>
    <property type="match status" value="1"/>
</dbReference>
<feature type="compositionally biased region" description="Polar residues" evidence="5">
    <location>
        <begin position="120"/>
        <end position="163"/>
    </location>
</feature>
<dbReference type="Pfam" id="PF00017">
    <property type="entry name" value="SH2"/>
    <property type="match status" value="1"/>
</dbReference>